<dbReference type="Proteomes" id="UP001201020">
    <property type="component" value="Chromosome"/>
</dbReference>
<name>A0A9Y1BLA1_9ARCH</name>
<feature type="region of interest" description="Disordered" evidence="1">
    <location>
        <begin position="587"/>
        <end position="610"/>
    </location>
</feature>
<reference evidence="2" key="1">
    <citation type="journal article" date="2022" name="Nat. Microbiol.">
        <title>Unique mobile elements and scalable gene flow at the prokaryote-eukaryote boundary revealed by circularized Asgard archaea genomes.</title>
        <authorList>
            <person name="Wu F."/>
            <person name="Speth D.R."/>
            <person name="Philosof A."/>
            <person name="Cremiere A."/>
            <person name="Narayanan A."/>
            <person name="Barco R.A."/>
            <person name="Connon S.A."/>
            <person name="Amend J.P."/>
            <person name="Antoshechkin I.A."/>
            <person name="Orphan V.J."/>
        </authorList>
    </citation>
    <scope>NUCLEOTIDE SEQUENCE</scope>
    <source>
        <strain evidence="2">PM71</strain>
    </source>
</reference>
<proteinExistence type="predicted"/>
<sequence length="610" mass="71879">MSEVFDKILLLLDEIFEIVTNKRWAHYSKKRTEILLSQKIYELKHILSEIPIDFNINSKASSEYFEKILSKITEIMNNMTPADLLFSWYEIEIFRLNFATIYANMWGQAGDLSIAGTANALANALLGIQTLDVDDLYVPWGHHQFHKRRVIILNYLDSAMSFFFTLVNTLDIVYKHDIEHWLTEALRACEQYLYYSDLFWDVPKNVALEKKRRLDTSKPNYSMYYALFFGIDEIINNFLMSQKFFFDSEINVENETFAVKTPEDFWKTVYKIIDKLDFYISDLKEHVEKKTFGYNESPLEDETVLESLYQIDLTKVYVKGFYSLFKYFKESAANILKSLRDTVFINFFNFLHRYEEMMSQPDFISSQMADGISFLLEELLPWSGLIALKLDDYSLLEEVEKKFAYVFSKKGKDRYPTMNGLRILVRLTLDISKDKTDRFKEYAKDLIYISKKASFEPRNSFAFALLGYLLSLIIKTISIKQFKQTISEVFENMYASFGHQLSDEIEIYLHNLFLALDNEKPSYNMSRLLAPKYYDPYTYFVPDLNKIAKDIEKDIIYLPFNLQSDSIIHAEHSMIEEPETYLKRTELTESQGKEQGTEMLAEPKLEKEEE</sequence>
<accession>A0A9Y1BLA1</accession>
<gene>
    <name evidence="2" type="ORF">K9W45_00435</name>
</gene>
<organism evidence="2">
    <name type="scientific">Candidatus Heimdallarchaeum aukensis</name>
    <dbReference type="NCBI Taxonomy" id="2876573"/>
    <lineage>
        <taxon>Archaea</taxon>
        <taxon>Promethearchaeati</taxon>
        <taxon>Candidatus Heimdallarchaeota</taxon>
        <taxon>Candidatus Heimdallarchaeia (ex Rinke et al. 2021) (nom. nud.)</taxon>
        <taxon>Candidatus Heimdallarchaeales</taxon>
        <taxon>Candidatus Heimdallarchaeaceae</taxon>
        <taxon>Candidatus Heimdallarchaeum</taxon>
    </lineage>
</organism>
<protein>
    <submittedName>
        <fullName evidence="2">Uncharacterized protein</fullName>
    </submittedName>
</protein>
<dbReference type="AlphaFoldDB" id="A0A9Y1BLA1"/>
<evidence type="ECO:0000256" key="1">
    <source>
        <dbReference type="SAM" id="MobiDB-lite"/>
    </source>
</evidence>
<evidence type="ECO:0000313" key="2">
    <source>
        <dbReference type="EMBL" id="UJG40941.1"/>
    </source>
</evidence>
<dbReference type="EMBL" id="CP084166">
    <property type="protein sequence ID" value="UJG40941.1"/>
    <property type="molecule type" value="Genomic_DNA"/>
</dbReference>